<feature type="chain" id="PRO_5042293282" evidence="2">
    <location>
        <begin position="17"/>
        <end position="100"/>
    </location>
</feature>
<accession>A0AAD7ZKL4</accession>
<dbReference type="Proteomes" id="UP001233999">
    <property type="component" value="Unassembled WGS sequence"/>
</dbReference>
<dbReference type="AlphaFoldDB" id="A0AAD7ZKL4"/>
<feature type="signal peptide" evidence="2">
    <location>
        <begin position="1"/>
        <end position="16"/>
    </location>
</feature>
<feature type="region of interest" description="Disordered" evidence="1">
    <location>
        <begin position="48"/>
        <end position="75"/>
    </location>
</feature>
<protein>
    <submittedName>
        <fullName evidence="3">Uncharacterized protein</fullName>
    </submittedName>
</protein>
<keyword evidence="2" id="KW-0732">Signal</keyword>
<reference evidence="3" key="1">
    <citation type="journal article" date="2023" name="IScience">
        <title>Live-bearing cockroach genome reveals convergent evolutionary mechanisms linked to viviparity in insects and beyond.</title>
        <authorList>
            <person name="Fouks B."/>
            <person name="Harrison M.C."/>
            <person name="Mikhailova A.A."/>
            <person name="Marchal E."/>
            <person name="English S."/>
            <person name="Carruthers M."/>
            <person name="Jennings E.C."/>
            <person name="Chiamaka E.L."/>
            <person name="Frigard R.A."/>
            <person name="Pippel M."/>
            <person name="Attardo G.M."/>
            <person name="Benoit J.B."/>
            <person name="Bornberg-Bauer E."/>
            <person name="Tobe S.S."/>
        </authorList>
    </citation>
    <scope>NUCLEOTIDE SEQUENCE</scope>
    <source>
        <strain evidence="3">Stay&amp;Tobe</strain>
    </source>
</reference>
<keyword evidence="4" id="KW-1185">Reference proteome</keyword>
<organism evidence="3 4">
    <name type="scientific">Diploptera punctata</name>
    <name type="common">Pacific beetle cockroach</name>
    <dbReference type="NCBI Taxonomy" id="6984"/>
    <lineage>
        <taxon>Eukaryota</taxon>
        <taxon>Metazoa</taxon>
        <taxon>Ecdysozoa</taxon>
        <taxon>Arthropoda</taxon>
        <taxon>Hexapoda</taxon>
        <taxon>Insecta</taxon>
        <taxon>Pterygota</taxon>
        <taxon>Neoptera</taxon>
        <taxon>Polyneoptera</taxon>
        <taxon>Dictyoptera</taxon>
        <taxon>Blattodea</taxon>
        <taxon>Blaberoidea</taxon>
        <taxon>Blaberidae</taxon>
        <taxon>Diplopterinae</taxon>
        <taxon>Diploptera</taxon>
    </lineage>
</organism>
<gene>
    <name evidence="3" type="ORF">L9F63_003891</name>
</gene>
<dbReference type="EMBL" id="JASPKZ010007842">
    <property type="protein sequence ID" value="KAJ9581822.1"/>
    <property type="molecule type" value="Genomic_DNA"/>
</dbReference>
<reference evidence="3" key="2">
    <citation type="submission" date="2023-05" db="EMBL/GenBank/DDBJ databases">
        <authorList>
            <person name="Fouks B."/>
        </authorList>
    </citation>
    <scope>NUCLEOTIDE SEQUENCE</scope>
    <source>
        <strain evidence="3">Stay&amp;Tobe</strain>
        <tissue evidence="3">Testes</tissue>
    </source>
</reference>
<proteinExistence type="predicted"/>
<name>A0AAD7ZKL4_DIPPU</name>
<evidence type="ECO:0000313" key="4">
    <source>
        <dbReference type="Proteomes" id="UP001233999"/>
    </source>
</evidence>
<comment type="caution">
    <text evidence="3">The sequence shown here is derived from an EMBL/GenBank/DDBJ whole genome shotgun (WGS) entry which is preliminary data.</text>
</comment>
<evidence type="ECO:0000256" key="1">
    <source>
        <dbReference type="SAM" id="MobiDB-lite"/>
    </source>
</evidence>
<evidence type="ECO:0000313" key="3">
    <source>
        <dbReference type="EMBL" id="KAJ9581822.1"/>
    </source>
</evidence>
<sequence length="100" mass="10903">MILGAVSMIVLAVVSARPRYIAIPLEDVQFIEVADYSSPLVRVTRQAGFQARDSDDEDSSRFQRGAHGGGGDGHDYVDYGAHTGHHGAFGWYADFPVLKH</sequence>
<evidence type="ECO:0000256" key="2">
    <source>
        <dbReference type="SAM" id="SignalP"/>
    </source>
</evidence>